<dbReference type="InterPro" id="IPR009663">
    <property type="entry name" value="PAP_PilO"/>
</dbReference>
<dbReference type="Pfam" id="PF06864">
    <property type="entry name" value="PAP_PilO"/>
    <property type="match status" value="1"/>
</dbReference>
<keyword evidence="1" id="KW-0812">Transmembrane</keyword>
<proteinExistence type="predicted"/>
<dbReference type="AlphaFoldDB" id="A0A6L6PRK1"/>
<keyword evidence="1" id="KW-0472">Membrane</keyword>
<evidence type="ECO:0000313" key="3">
    <source>
        <dbReference type="Proteomes" id="UP000475582"/>
    </source>
</evidence>
<gene>
    <name evidence="2" type="primary">pilO2</name>
    <name evidence="2" type="ORF">GM676_29650</name>
</gene>
<keyword evidence="3" id="KW-1185">Reference proteome</keyword>
<dbReference type="OrthoDB" id="6451163at2"/>
<sequence length="420" mass="46372">MAIYVTQIGKHRFICGLFWQSLSRPRELLREARELARKIDSDLLVLRTDQSTAQAGFAHSAEGARRGMYSLGAVVSKTLAIEGAYYDGEQQPVHNWLAAFKLPDGQWAYFAVRDANFLPNGDFAGSKEEVLERLHGDYGLGGWNVVLGDPELADYGFHNFDARGIESLIPRRKNGEIRVHRWWGLQQRQVRRPYRRLAIAAGLAALALGGGMLWQQRQRAIAERERDQALAAMREKMLHLAAPAAQPHPWGTQPAPLALARACVERLAYLTPGGWQLDDYVCTGAQVRYAWTRRDSTAALLRAEVPGATVELSGDRASYALPLQLARKPAEALLGRDEVLEPIISQLQLMGIAHQLASTPAPIQPAGAGAPPWLSYSFKVDGRGLAPTTLAAMLERPGVRIDKLVYRGGLWSIEGVIYAK</sequence>
<reference evidence="2 3" key="1">
    <citation type="submission" date="2019-11" db="EMBL/GenBank/DDBJ databases">
        <title>Type strains purchased from KCTC, JCM and DSMZ.</title>
        <authorList>
            <person name="Lu H."/>
        </authorList>
    </citation>
    <scope>NUCLEOTIDE SEQUENCE [LARGE SCALE GENOMIC DNA]</scope>
    <source>
        <strain evidence="2 3">KCTC 22382</strain>
    </source>
</reference>
<evidence type="ECO:0000256" key="1">
    <source>
        <dbReference type="SAM" id="Phobius"/>
    </source>
</evidence>
<keyword evidence="1" id="KW-1133">Transmembrane helix</keyword>
<evidence type="ECO:0000313" key="2">
    <source>
        <dbReference type="EMBL" id="MTV41723.1"/>
    </source>
</evidence>
<name>A0A6L6PRK1_9BURK</name>
<dbReference type="EMBL" id="WNKY01000067">
    <property type="protein sequence ID" value="MTV41723.1"/>
    <property type="molecule type" value="Genomic_DNA"/>
</dbReference>
<organism evidence="2 3">
    <name type="scientific">Duganella radicis</name>
    <dbReference type="NCBI Taxonomy" id="551988"/>
    <lineage>
        <taxon>Bacteria</taxon>
        <taxon>Pseudomonadati</taxon>
        <taxon>Pseudomonadota</taxon>
        <taxon>Betaproteobacteria</taxon>
        <taxon>Burkholderiales</taxon>
        <taxon>Oxalobacteraceae</taxon>
        <taxon>Telluria group</taxon>
        <taxon>Duganella</taxon>
    </lineage>
</organism>
<protein>
    <submittedName>
        <fullName evidence="2">Type 4b pilus protein PilO2</fullName>
    </submittedName>
</protein>
<feature type="transmembrane region" description="Helical" evidence="1">
    <location>
        <begin position="197"/>
        <end position="214"/>
    </location>
</feature>
<dbReference type="Proteomes" id="UP000475582">
    <property type="component" value="Unassembled WGS sequence"/>
</dbReference>
<comment type="caution">
    <text evidence="2">The sequence shown here is derived from an EMBL/GenBank/DDBJ whole genome shotgun (WGS) entry which is preliminary data.</text>
</comment>
<accession>A0A6L6PRK1</accession>
<dbReference type="RefSeq" id="WP_155468093.1">
    <property type="nucleotide sequence ID" value="NZ_WNKY01000067.1"/>
</dbReference>